<organism evidence="6 7">
    <name type="scientific">Nocardia jinanensis</name>
    <dbReference type="NCBI Taxonomy" id="382504"/>
    <lineage>
        <taxon>Bacteria</taxon>
        <taxon>Bacillati</taxon>
        <taxon>Actinomycetota</taxon>
        <taxon>Actinomycetes</taxon>
        <taxon>Mycobacteriales</taxon>
        <taxon>Nocardiaceae</taxon>
        <taxon>Nocardia</taxon>
    </lineage>
</organism>
<keyword evidence="6" id="KW-0503">Monooxygenase</keyword>
<proteinExistence type="predicted"/>
<feature type="region of interest" description="Disordered" evidence="4">
    <location>
        <begin position="478"/>
        <end position="499"/>
    </location>
</feature>
<dbReference type="Gene3D" id="3.50.50.60">
    <property type="entry name" value="FAD/NAD(P)-binding domain"/>
    <property type="match status" value="1"/>
</dbReference>
<dbReference type="SUPFAM" id="SSF51905">
    <property type="entry name" value="FAD/NAD(P)-binding domain"/>
    <property type="match status" value="1"/>
</dbReference>
<dbReference type="GO" id="GO:0071949">
    <property type="term" value="F:FAD binding"/>
    <property type="evidence" value="ECO:0007669"/>
    <property type="project" value="InterPro"/>
</dbReference>
<dbReference type="AlphaFoldDB" id="A0A917VWI7"/>
<keyword evidence="7" id="KW-1185">Reference proteome</keyword>
<accession>A0A917VWI7</accession>
<protein>
    <submittedName>
        <fullName evidence="6">FAD-binding monooxygenase</fullName>
    </submittedName>
</protein>
<name>A0A917VWI7_9NOCA</name>
<dbReference type="InterPro" id="IPR002938">
    <property type="entry name" value="FAD-bd"/>
</dbReference>
<evidence type="ECO:0000313" key="7">
    <source>
        <dbReference type="Proteomes" id="UP000638263"/>
    </source>
</evidence>
<reference evidence="6" key="1">
    <citation type="journal article" date="2014" name="Int. J. Syst. Evol. Microbiol.">
        <title>Complete genome sequence of Corynebacterium casei LMG S-19264T (=DSM 44701T), isolated from a smear-ripened cheese.</title>
        <authorList>
            <consortium name="US DOE Joint Genome Institute (JGI-PGF)"/>
            <person name="Walter F."/>
            <person name="Albersmeier A."/>
            <person name="Kalinowski J."/>
            <person name="Ruckert C."/>
        </authorList>
    </citation>
    <scope>NUCLEOTIDE SEQUENCE</scope>
    <source>
        <strain evidence="6">CGMCC 4.3508</strain>
    </source>
</reference>
<comment type="caution">
    <text evidence="6">The sequence shown here is derived from an EMBL/GenBank/DDBJ whole genome shotgun (WGS) entry which is preliminary data.</text>
</comment>
<dbReference type="GO" id="GO:0016709">
    <property type="term" value="F:oxidoreductase activity, acting on paired donors, with incorporation or reduction of molecular oxygen, NAD(P)H as one donor, and incorporation of one atom of oxygen"/>
    <property type="evidence" value="ECO:0007669"/>
    <property type="project" value="UniProtKB-ARBA"/>
</dbReference>
<dbReference type="Pfam" id="PF01494">
    <property type="entry name" value="FAD_binding_3"/>
    <property type="match status" value="1"/>
</dbReference>
<comment type="cofactor">
    <cofactor evidence="1">
        <name>FAD</name>
        <dbReference type="ChEBI" id="CHEBI:57692"/>
    </cofactor>
</comment>
<reference evidence="6" key="2">
    <citation type="submission" date="2020-09" db="EMBL/GenBank/DDBJ databases">
        <authorList>
            <person name="Sun Q."/>
            <person name="Zhou Y."/>
        </authorList>
    </citation>
    <scope>NUCLEOTIDE SEQUENCE</scope>
    <source>
        <strain evidence="6">CGMCC 4.3508</strain>
    </source>
</reference>
<keyword evidence="2" id="KW-0285">Flavoprotein</keyword>
<dbReference type="PRINTS" id="PR00420">
    <property type="entry name" value="RNGMNOXGNASE"/>
</dbReference>
<evidence type="ECO:0000256" key="2">
    <source>
        <dbReference type="ARBA" id="ARBA00022630"/>
    </source>
</evidence>
<evidence type="ECO:0000256" key="1">
    <source>
        <dbReference type="ARBA" id="ARBA00001974"/>
    </source>
</evidence>
<dbReference type="Proteomes" id="UP000638263">
    <property type="component" value="Unassembled WGS sequence"/>
</dbReference>
<gene>
    <name evidence="6" type="ORF">GCM10011588_54570</name>
</gene>
<keyword evidence="6" id="KW-0560">Oxidoreductase</keyword>
<keyword evidence="3" id="KW-0274">FAD</keyword>
<dbReference type="InterPro" id="IPR050641">
    <property type="entry name" value="RIFMO-like"/>
</dbReference>
<dbReference type="Gene3D" id="3.30.70.2450">
    <property type="match status" value="1"/>
</dbReference>
<dbReference type="EMBL" id="BMMH01000014">
    <property type="protein sequence ID" value="GGL32816.1"/>
    <property type="molecule type" value="Genomic_DNA"/>
</dbReference>
<evidence type="ECO:0000256" key="4">
    <source>
        <dbReference type="SAM" id="MobiDB-lite"/>
    </source>
</evidence>
<evidence type="ECO:0000256" key="3">
    <source>
        <dbReference type="ARBA" id="ARBA00022827"/>
    </source>
</evidence>
<dbReference type="InterPro" id="IPR036188">
    <property type="entry name" value="FAD/NAD-bd_sf"/>
</dbReference>
<evidence type="ECO:0000259" key="5">
    <source>
        <dbReference type="Pfam" id="PF01494"/>
    </source>
</evidence>
<dbReference type="PANTHER" id="PTHR43004">
    <property type="entry name" value="TRK SYSTEM POTASSIUM UPTAKE PROTEIN"/>
    <property type="match status" value="1"/>
</dbReference>
<sequence length="499" mass="55655">MGLARAGVHCTVLEKKEKLDPHSRATLILARTLEIFDQWGVLDRFIAAGNVVPHARLREPTSEQNILHVNFTKLNDISATAYALALPQNETERILLDAVRGTGSVDIRFSTELVGFTQLDDGGIRYRARDEHGIETDGTATYLVGADGAHSTVRRQLGIELKGKTYPTQARLIDVRVAPEHDPAGEWPVLLDRRGIVVGIRFGNRVWRIIEQAVDPNLDAAALETHIVELTSELFGGPPEEIIWQSTYRKHERCATRYRSGNILLVGDAAHLNSPAGGQGMNSGVQDAHNLAWKLARCVLTHVVDSDALLDSYAEERRSLIRRRVLPATDVAERFQAARPHRRITIVRTLDKLFDFAHASGAITKRFAMIDVPYLESPILRRSRSRIGQRLPNTIDSFGQRIFDRINHGALLWAGEEHETPRELADQLNIPILNGDMAELTRFFDRDRYLALIRPDHIVGAIADPHAVDHSQFHRALGLIPPPSRTSADRAEKPSAFSG</sequence>
<feature type="domain" description="FAD-binding" evidence="5">
    <location>
        <begin position="3"/>
        <end position="323"/>
    </location>
</feature>
<evidence type="ECO:0000313" key="6">
    <source>
        <dbReference type="EMBL" id="GGL32816.1"/>
    </source>
</evidence>
<dbReference type="PANTHER" id="PTHR43004:SF19">
    <property type="entry name" value="BINDING MONOOXYGENASE, PUTATIVE (JCVI)-RELATED"/>
    <property type="match status" value="1"/>
</dbReference>